<feature type="compositionally biased region" description="Polar residues" evidence="1">
    <location>
        <begin position="35"/>
        <end position="46"/>
    </location>
</feature>
<evidence type="ECO:0000313" key="3">
    <source>
        <dbReference type="EMBL" id="KAG0261599.1"/>
    </source>
</evidence>
<evidence type="ECO:0000256" key="1">
    <source>
        <dbReference type="SAM" id="MobiDB-lite"/>
    </source>
</evidence>
<dbReference type="Gene3D" id="3.40.50.1820">
    <property type="entry name" value="alpha/beta hydrolase"/>
    <property type="match status" value="1"/>
</dbReference>
<name>A0A9P6QAQ6_9FUNG</name>
<dbReference type="SUPFAM" id="SSF53474">
    <property type="entry name" value="alpha/beta-Hydrolases"/>
    <property type="match status" value="1"/>
</dbReference>
<evidence type="ECO:0000259" key="2">
    <source>
        <dbReference type="Pfam" id="PF12146"/>
    </source>
</evidence>
<organism evidence="3 4">
    <name type="scientific">Actinomortierella ambigua</name>
    <dbReference type="NCBI Taxonomy" id="1343610"/>
    <lineage>
        <taxon>Eukaryota</taxon>
        <taxon>Fungi</taxon>
        <taxon>Fungi incertae sedis</taxon>
        <taxon>Mucoromycota</taxon>
        <taxon>Mortierellomycotina</taxon>
        <taxon>Mortierellomycetes</taxon>
        <taxon>Mortierellales</taxon>
        <taxon>Mortierellaceae</taxon>
        <taxon>Actinomortierella</taxon>
    </lineage>
</organism>
<dbReference type="InterPro" id="IPR029058">
    <property type="entry name" value="AB_hydrolase_fold"/>
</dbReference>
<dbReference type="EMBL" id="JAAAJB010000212">
    <property type="protein sequence ID" value="KAG0261599.1"/>
    <property type="molecule type" value="Genomic_DNA"/>
</dbReference>
<dbReference type="Pfam" id="PF12146">
    <property type="entry name" value="Hydrolase_4"/>
    <property type="match status" value="1"/>
</dbReference>
<dbReference type="OrthoDB" id="10249433at2759"/>
<feature type="region of interest" description="Disordered" evidence="1">
    <location>
        <begin position="1"/>
        <end position="48"/>
    </location>
</feature>
<keyword evidence="4" id="KW-1185">Reference proteome</keyword>
<sequence length="148" mass="16071">MPFVQPRGVQVISKFTPPPPSSSPNAPPSSSSASICTVTSQESGTPSVLAAKTPATRRAEMEKSCRVRNGWVKSINDENLHIFTKTWQPVGTNVQSVIVFVHDIMEHCERYHPFFIYFAATGIEIQAFDMPGFGETGGRAKNMGITGG</sequence>
<dbReference type="InterPro" id="IPR022742">
    <property type="entry name" value="Hydrolase_4"/>
</dbReference>
<dbReference type="Proteomes" id="UP000807716">
    <property type="component" value="Unassembled WGS sequence"/>
</dbReference>
<evidence type="ECO:0000313" key="4">
    <source>
        <dbReference type="Proteomes" id="UP000807716"/>
    </source>
</evidence>
<dbReference type="AlphaFoldDB" id="A0A9P6QAQ6"/>
<proteinExistence type="predicted"/>
<accession>A0A9P6QAQ6</accession>
<gene>
    <name evidence="3" type="ORF">DFQ27_002893</name>
</gene>
<feature type="compositionally biased region" description="Pro residues" evidence="1">
    <location>
        <begin position="16"/>
        <end position="27"/>
    </location>
</feature>
<comment type="caution">
    <text evidence="3">The sequence shown here is derived from an EMBL/GenBank/DDBJ whole genome shotgun (WGS) entry which is preliminary data.</text>
</comment>
<reference evidence="3" key="1">
    <citation type="journal article" date="2020" name="Fungal Divers.">
        <title>Resolving the Mortierellaceae phylogeny through synthesis of multi-gene phylogenetics and phylogenomics.</title>
        <authorList>
            <person name="Vandepol N."/>
            <person name="Liber J."/>
            <person name="Desiro A."/>
            <person name="Na H."/>
            <person name="Kennedy M."/>
            <person name="Barry K."/>
            <person name="Grigoriev I.V."/>
            <person name="Miller A.N."/>
            <person name="O'Donnell K."/>
            <person name="Stajich J.E."/>
            <person name="Bonito G."/>
        </authorList>
    </citation>
    <scope>NUCLEOTIDE SEQUENCE</scope>
    <source>
        <strain evidence="3">BC1065</strain>
    </source>
</reference>
<protein>
    <recommendedName>
        <fullName evidence="2">Serine aminopeptidase S33 domain-containing protein</fullName>
    </recommendedName>
</protein>
<feature type="domain" description="Serine aminopeptidase S33" evidence="2">
    <location>
        <begin position="94"/>
        <end position="139"/>
    </location>
</feature>